<sequence>MTIGTWDPDADQAHISPEQLKAALAYTDPETFPAQAPAELMPIQALMKSPRSVWQPLLAALSSSDLGELCRFFTLAEARWADWFGGDKNPVIWIYKDLKARGDMPDKALALWIKAHSENRFLPHGNLLG</sequence>
<gene>
    <name evidence="1" type="ORF">REIFOR_01201</name>
</gene>
<reference evidence="1 2" key="1">
    <citation type="journal article" date="2017" name="Environ. Microbiol.">
        <title>Genomic and physiological analyses of 'Reinekea forsetii' reveal a versatile opportunistic lifestyle during spring algae blooms.</title>
        <authorList>
            <person name="Avci B."/>
            <person name="Hahnke R.L."/>
            <person name="Chafee M."/>
            <person name="Fischer T."/>
            <person name="Gruber-Vodicka H."/>
            <person name="Tegetmeyer H.E."/>
            <person name="Harder J."/>
            <person name="Fuchs B.M."/>
            <person name="Amann R.I."/>
            <person name="Teeling H."/>
        </authorList>
    </citation>
    <scope>NUCLEOTIDE SEQUENCE [LARGE SCALE GENOMIC DNA]</scope>
    <source>
        <strain evidence="1 2">Hel1_31_D35</strain>
    </source>
</reference>
<protein>
    <submittedName>
        <fullName evidence="1">Uncharacterized protein</fullName>
    </submittedName>
</protein>
<accession>A0A2K8KNG4</accession>
<proteinExistence type="predicted"/>
<keyword evidence="2" id="KW-1185">Reference proteome</keyword>
<dbReference type="EMBL" id="CP011797">
    <property type="protein sequence ID" value="ATX76347.1"/>
    <property type="molecule type" value="Genomic_DNA"/>
</dbReference>
<dbReference type="AlphaFoldDB" id="A0A2K8KNG4"/>
<evidence type="ECO:0000313" key="2">
    <source>
        <dbReference type="Proteomes" id="UP000229757"/>
    </source>
</evidence>
<dbReference type="Proteomes" id="UP000229757">
    <property type="component" value="Chromosome"/>
</dbReference>
<dbReference type="RefSeq" id="WP_100256692.1">
    <property type="nucleotide sequence ID" value="NZ_CP011797.1"/>
</dbReference>
<name>A0A2K8KNG4_9GAMM</name>
<evidence type="ECO:0000313" key="1">
    <source>
        <dbReference type="EMBL" id="ATX76347.1"/>
    </source>
</evidence>
<dbReference type="KEGG" id="rfo:REIFOR_01201"/>
<dbReference type="OrthoDB" id="5735008at2"/>
<organism evidence="1 2">
    <name type="scientific">Reinekea forsetii</name>
    <dbReference type="NCBI Taxonomy" id="1336806"/>
    <lineage>
        <taxon>Bacteria</taxon>
        <taxon>Pseudomonadati</taxon>
        <taxon>Pseudomonadota</taxon>
        <taxon>Gammaproteobacteria</taxon>
        <taxon>Oceanospirillales</taxon>
        <taxon>Saccharospirillaceae</taxon>
        <taxon>Reinekea</taxon>
    </lineage>
</organism>